<reference evidence="5 6" key="1">
    <citation type="journal article" date="2018" name="Nat. Ecol. Evol.">
        <title>Pezizomycetes genomes reveal the molecular basis of ectomycorrhizal truffle lifestyle.</title>
        <authorList>
            <person name="Murat C."/>
            <person name="Payen T."/>
            <person name="Noel B."/>
            <person name="Kuo A."/>
            <person name="Morin E."/>
            <person name="Chen J."/>
            <person name="Kohler A."/>
            <person name="Krizsan K."/>
            <person name="Balestrini R."/>
            <person name="Da Silva C."/>
            <person name="Montanini B."/>
            <person name="Hainaut M."/>
            <person name="Levati E."/>
            <person name="Barry K.W."/>
            <person name="Belfiori B."/>
            <person name="Cichocki N."/>
            <person name="Clum A."/>
            <person name="Dockter R.B."/>
            <person name="Fauchery L."/>
            <person name="Guy J."/>
            <person name="Iotti M."/>
            <person name="Le Tacon F."/>
            <person name="Lindquist E.A."/>
            <person name="Lipzen A."/>
            <person name="Malagnac F."/>
            <person name="Mello A."/>
            <person name="Molinier V."/>
            <person name="Miyauchi S."/>
            <person name="Poulain J."/>
            <person name="Riccioni C."/>
            <person name="Rubini A."/>
            <person name="Sitrit Y."/>
            <person name="Splivallo R."/>
            <person name="Traeger S."/>
            <person name="Wang M."/>
            <person name="Zifcakova L."/>
            <person name="Wipf D."/>
            <person name="Zambonelli A."/>
            <person name="Paolocci F."/>
            <person name="Nowrousian M."/>
            <person name="Ottonello S."/>
            <person name="Baldrian P."/>
            <person name="Spatafora J.W."/>
            <person name="Henrissat B."/>
            <person name="Nagy L.G."/>
            <person name="Aury J.M."/>
            <person name="Wincker P."/>
            <person name="Grigoriev I.V."/>
            <person name="Bonfante P."/>
            <person name="Martin F.M."/>
        </authorList>
    </citation>
    <scope>NUCLEOTIDE SEQUENCE [LARGE SCALE GENOMIC DNA]</scope>
    <source>
        <strain evidence="5 6">RN42</strain>
    </source>
</reference>
<evidence type="ECO:0000256" key="2">
    <source>
        <dbReference type="ARBA" id="ARBA00022737"/>
    </source>
</evidence>
<keyword evidence="4" id="KW-1133">Transmembrane helix</keyword>
<name>A0A3N4IKJ3_ASCIM</name>
<sequence length="582" mass="63889">MSKSTWDWCWGAKQTSAIHDDKLYIVGGHMGTGEKKKYLFEKKQYSNTNLLAVDLTKDASLNSTTPYSKSAIPVSIPALWDGVLWPTKDSLFLTGGMLSYFNIPDPKNTTRALDAEREPPAGRSFEYSFDTNKWTTVKPDPAVPKSISRSANTFSQKANKGFILGGSVLESVYTRTNGKEDMRLGDEKSTYLSNLVTYDAEKKSWTNEAASIDHTEFATLTAIDEVGEQGVLVVAGGTGIDAKTWRDFKTVQVYDVASKTWYNQETSAEGGFFPPTRMFHCAVGVSSEDKSVHNIYIYGGYNAELGQLDDVWVLSLPAFHWVKVGTSPDPRERMTCQLAGNGKYLVRFGGTSKDDNMAECDNDKGAQLLDLSTLKWGYDFKEEGGYEVPEKVYSIIGGDKTGNGNFTVPKAGFSKGLDELFVTQKQVVDPSNNSTSDAPAKETDDTSSGIGGGAIAGIVVGVVAFIALIGLIFFLVRRRKTKSARYDAENSHITELATPKTDGKFEKDYDVKVPPTPAENNALIEEKRTAAELEAQRQAEMQGDGPYRAEMDTAPPAVEMNARPMSYAAELPTDNRRSLDRI</sequence>
<keyword evidence="6" id="KW-1185">Reference proteome</keyword>
<keyword evidence="4" id="KW-0812">Transmembrane</keyword>
<organism evidence="5 6">
    <name type="scientific">Ascobolus immersus RN42</name>
    <dbReference type="NCBI Taxonomy" id="1160509"/>
    <lineage>
        <taxon>Eukaryota</taxon>
        <taxon>Fungi</taxon>
        <taxon>Dikarya</taxon>
        <taxon>Ascomycota</taxon>
        <taxon>Pezizomycotina</taxon>
        <taxon>Pezizomycetes</taxon>
        <taxon>Pezizales</taxon>
        <taxon>Ascobolaceae</taxon>
        <taxon>Ascobolus</taxon>
    </lineage>
</organism>
<dbReference type="Pfam" id="PF24681">
    <property type="entry name" value="Kelch_KLHDC2_KLHL20_DRC7"/>
    <property type="match status" value="1"/>
</dbReference>
<evidence type="ECO:0000256" key="1">
    <source>
        <dbReference type="ARBA" id="ARBA00022441"/>
    </source>
</evidence>
<proteinExistence type="predicted"/>
<feature type="compositionally biased region" description="Basic and acidic residues" evidence="3">
    <location>
        <begin position="573"/>
        <end position="582"/>
    </location>
</feature>
<keyword evidence="1" id="KW-0880">Kelch repeat</keyword>
<dbReference type="AlphaFoldDB" id="A0A3N4IKJ3"/>
<dbReference type="Gene3D" id="2.120.10.80">
    <property type="entry name" value="Kelch-type beta propeller"/>
    <property type="match status" value="2"/>
</dbReference>
<feature type="region of interest" description="Disordered" evidence="3">
    <location>
        <begin position="560"/>
        <end position="582"/>
    </location>
</feature>
<keyword evidence="2" id="KW-0677">Repeat</keyword>
<dbReference type="PANTHER" id="PTHR46093">
    <property type="entry name" value="ACYL-COA-BINDING DOMAIN-CONTAINING PROTEIN 5"/>
    <property type="match status" value="1"/>
</dbReference>
<evidence type="ECO:0000256" key="3">
    <source>
        <dbReference type="SAM" id="MobiDB-lite"/>
    </source>
</evidence>
<dbReference type="STRING" id="1160509.A0A3N4IKJ3"/>
<dbReference type="Proteomes" id="UP000275078">
    <property type="component" value="Unassembled WGS sequence"/>
</dbReference>
<feature type="transmembrane region" description="Helical" evidence="4">
    <location>
        <begin position="454"/>
        <end position="476"/>
    </location>
</feature>
<dbReference type="SUPFAM" id="SSF117281">
    <property type="entry name" value="Kelch motif"/>
    <property type="match status" value="1"/>
</dbReference>
<protein>
    <recommendedName>
        <fullName evidence="7">Galactose oxidase</fullName>
    </recommendedName>
</protein>
<feature type="region of interest" description="Disordered" evidence="3">
    <location>
        <begin position="426"/>
        <end position="447"/>
    </location>
</feature>
<accession>A0A3N4IKJ3</accession>
<gene>
    <name evidence="5" type="ORF">BJ508DRAFT_411527</name>
</gene>
<dbReference type="EMBL" id="ML119650">
    <property type="protein sequence ID" value="RPA86379.1"/>
    <property type="molecule type" value="Genomic_DNA"/>
</dbReference>
<dbReference type="OrthoDB" id="10251809at2759"/>
<evidence type="ECO:0000313" key="5">
    <source>
        <dbReference type="EMBL" id="RPA86379.1"/>
    </source>
</evidence>
<dbReference type="PANTHER" id="PTHR46093:SF18">
    <property type="entry name" value="FIBRONECTIN TYPE-III DOMAIN-CONTAINING PROTEIN"/>
    <property type="match status" value="1"/>
</dbReference>
<evidence type="ECO:0000256" key="4">
    <source>
        <dbReference type="SAM" id="Phobius"/>
    </source>
</evidence>
<evidence type="ECO:0000313" key="6">
    <source>
        <dbReference type="Proteomes" id="UP000275078"/>
    </source>
</evidence>
<evidence type="ECO:0008006" key="7">
    <source>
        <dbReference type="Google" id="ProtNLM"/>
    </source>
</evidence>
<dbReference type="InterPro" id="IPR015915">
    <property type="entry name" value="Kelch-typ_b-propeller"/>
</dbReference>
<keyword evidence="4" id="KW-0472">Membrane</keyword>
<feature type="compositionally biased region" description="Polar residues" evidence="3">
    <location>
        <begin position="426"/>
        <end position="437"/>
    </location>
</feature>